<dbReference type="PANTHER" id="PTHR48207:SF4">
    <property type="entry name" value="BLL6097 PROTEIN"/>
    <property type="match status" value="1"/>
</dbReference>
<dbReference type="Proteomes" id="UP000253772">
    <property type="component" value="Chromosome c2"/>
</dbReference>
<dbReference type="Gene3D" id="3.30.1540.10">
    <property type="entry name" value="formyl-coa transferase, domain 3"/>
    <property type="match status" value="1"/>
</dbReference>
<dbReference type="OrthoDB" id="5294844at2"/>
<organism evidence="2 3">
    <name type="scientific">Cupriavidus metallidurans</name>
    <dbReference type="NCBI Taxonomy" id="119219"/>
    <lineage>
        <taxon>Bacteria</taxon>
        <taxon>Pseudomonadati</taxon>
        <taxon>Pseudomonadota</taxon>
        <taxon>Betaproteobacteria</taxon>
        <taxon>Burkholderiales</taxon>
        <taxon>Burkholderiaceae</taxon>
        <taxon>Cupriavidus</taxon>
    </lineage>
</organism>
<dbReference type="RefSeq" id="WP_017512314.1">
    <property type="nucleotide sequence ID" value="NZ_CP037901.1"/>
</dbReference>
<reference evidence="2 3" key="1">
    <citation type="submission" date="2019-03" db="EMBL/GenBank/DDBJ databases">
        <title>Comparative insights into the high quality Complete genome sequence of highly metal resistant Cupriavidus metallidurans strain BS1 isolated from a gold-copper mine.</title>
        <authorList>
            <person name="Mazhar H.S."/>
            <person name="Rensing C."/>
        </authorList>
    </citation>
    <scope>NUCLEOTIDE SEQUENCE [LARGE SCALE GENOMIC DNA]</scope>
    <source>
        <strain evidence="2 3">BS1</strain>
    </source>
</reference>
<dbReference type="InterPro" id="IPR023606">
    <property type="entry name" value="CoA-Trfase_III_dom_1_sf"/>
</dbReference>
<keyword evidence="1 2" id="KW-0808">Transferase</keyword>
<dbReference type="InterPro" id="IPR003673">
    <property type="entry name" value="CoA-Trfase_fam_III"/>
</dbReference>
<dbReference type="Pfam" id="PF02515">
    <property type="entry name" value="CoA_transf_3"/>
    <property type="match status" value="1"/>
</dbReference>
<dbReference type="EMBL" id="CP037901">
    <property type="protein sequence ID" value="QBP12053.1"/>
    <property type="molecule type" value="Genomic_DNA"/>
</dbReference>
<sequence>MLPLSGIRVVDLSTVVMGPYASQWLADLGAEVIKVETPEGDSTRRTGPATEDGMSAIFLGVNRSKKSVVLNLKRPEAQAALHRLLASADVFVHSMRPQKLAKLDLDPASVMARHPQLIFVSLLGFAEDGPYGGRPAYDDIIQGLCGNAALMAAQTGTVRYFPTISADKTSGLVAALSISAAIAGRARQGGKGSMVEVPMFESMVAFNMVEHLYGQHFEPPRGPSGYPRVLAPLRRPYQTADGYVCMMPYTDAHWRDFFQASGREDLAADGRFTDIAARTRHIETLYEITGELVRARSTADWLAVCERLQIPVARVNGLHELVDDPHLRATGFFDQIEDPSMGTLRFPGAPVRFDGERARAAVPPRLGEHTREILAAAGLGDDEIDRLQSNQ</sequence>
<gene>
    <name evidence="2" type="ORF">DDF84_019945</name>
</gene>
<evidence type="ECO:0000313" key="3">
    <source>
        <dbReference type="Proteomes" id="UP000253772"/>
    </source>
</evidence>
<dbReference type="AlphaFoldDB" id="A0A482IWT2"/>
<name>A0A482IWT2_9BURK</name>
<dbReference type="GO" id="GO:0008410">
    <property type="term" value="F:CoA-transferase activity"/>
    <property type="evidence" value="ECO:0007669"/>
    <property type="project" value="TreeGrafter"/>
</dbReference>
<dbReference type="PANTHER" id="PTHR48207">
    <property type="entry name" value="SUCCINATE--HYDROXYMETHYLGLUTARATE COA-TRANSFERASE"/>
    <property type="match status" value="1"/>
</dbReference>
<dbReference type="SUPFAM" id="SSF89796">
    <property type="entry name" value="CoA-transferase family III (CaiB/BaiF)"/>
    <property type="match status" value="1"/>
</dbReference>
<dbReference type="Gene3D" id="3.40.50.10540">
    <property type="entry name" value="Crotonobetainyl-coa:carnitine coa-transferase, domain 1"/>
    <property type="match status" value="1"/>
</dbReference>
<proteinExistence type="predicted"/>
<evidence type="ECO:0000256" key="1">
    <source>
        <dbReference type="ARBA" id="ARBA00022679"/>
    </source>
</evidence>
<protein>
    <submittedName>
        <fullName evidence="2">CoA transferase</fullName>
    </submittedName>
</protein>
<dbReference type="InterPro" id="IPR050483">
    <property type="entry name" value="CoA-transferase_III_domain"/>
</dbReference>
<evidence type="ECO:0000313" key="2">
    <source>
        <dbReference type="EMBL" id="QBP12053.1"/>
    </source>
</evidence>
<accession>A0A482IWT2</accession>
<dbReference type="InterPro" id="IPR044855">
    <property type="entry name" value="CoA-Trfase_III_dom3_sf"/>
</dbReference>